<dbReference type="Gene3D" id="3.60.21.10">
    <property type="match status" value="1"/>
</dbReference>
<dbReference type="PANTHER" id="PTHR42850">
    <property type="entry name" value="METALLOPHOSPHOESTERASE"/>
    <property type="match status" value="1"/>
</dbReference>
<dbReference type="PANTHER" id="PTHR42850:SF7">
    <property type="entry name" value="BIS(5'-NUCLEOSYL)-TETRAPHOSPHATASE PRPE [ASYMMETRICAL]"/>
    <property type="match status" value="1"/>
</dbReference>
<dbReference type="EMBL" id="JAIMJA010000003">
    <property type="protein sequence ID" value="MCE2594086.1"/>
    <property type="molecule type" value="Genomic_DNA"/>
</dbReference>
<proteinExistence type="predicted"/>
<evidence type="ECO:0000313" key="3">
    <source>
        <dbReference type="Proteomes" id="UP001201273"/>
    </source>
</evidence>
<keyword evidence="3" id="KW-1185">Reference proteome</keyword>
<dbReference type="InterPro" id="IPR004843">
    <property type="entry name" value="Calcineurin-like_PHP"/>
</dbReference>
<dbReference type="SUPFAM" id="SSF56300">
    <property type="entry name" value="Metallo-dependent phosphatases"/>
    <property type="match status" value="1"/>
</dbReference>
<accession>A0ABS8W947</accession>
<name>A0ABS8W947_9GAMM</name>
<dbReference type="InterPro" id="IPR029052">
    <property type="entry name" value="Metallo-depent_PP-like"/>
</dbReference>
<dbReference type="InterPro" id="IPR050126">
    <property type="entry name" value="Ap4A_hydrolase"/>
</dbReference>
<reference evidence="2 3" key="1">
    <citation type="journal article" date="2022" name="Environ. Microbiol. Rep.">
        <title>Eco-phylogenetic analyses reveal divergent evolution of vitamin B12 metabolism in the marine bacterial family 'Psychromonadaceae'.</title>
        <authorList>
            <person name="Jin X."/>
            <person name="Yang Y."/>
            <person name="Cao H."/>
            <person name="Gao B."/>
            <person name="Zhao Z."/>
        </authorList>
    </citation>
    <scope>NUCLEOTIDE SEQUENCE [LARGE SCALE GENOMIC DNA]</scope>
    <source>
        <strain evidence="2 3">MKS20</strain>
    </source>
</reference>
<feature type="domain" description="Calcineurin-like phosphoesterase" evidence="1">
    <location>
        <begin position="6"/>
        <end position="148"/>
    </location>
</feature>
<comment type="caution">
    <text evidence="2">The sequence shown here is derived from an EMBL/GenBank/DDBJ whole genome shotgun (WGS) entry which is preliminary data.</text>
</comment>
<organism evidence="2 3">
    <name type="scientific">Motilimonas cestriensis</name>
    <dbReference type="NCBI Taxonomy" id="2742685"/>
    <lineage>
        <taxon>Bacteria</taxon>
        <taxon>Pseudomonadati</taxon>
        <taxon>Pseudomonadota</taxon>
        <taxon>Gammaproteobacteria</taxon>
        <taxon>Alteromonadales</taxon>
        <taxon>Alteromonadales genera incertae sedis</taxon>
        <taxon>Motilimonas</taxon>
    </lineage>
</organism>
<protein>
    <submittedName>
        <fullName evidence="2">Metallophosphoesterase</fullName>
    </submittedName>
</protein>
<dbReference type="Proteomes" id="UP001201273">
    <property type="component" value="Unassembled WGS sequence"/>
</dbReference>
<gene>
    <name evidence="2" type="ORF">K6Y31_04585</name>
</gene>
<evidence type="ECO:0000259" key="1">
    <source>
        <dbReference type="Pfam" id="PF00149"/>
    </source>
</evidence>
<dbReference type="RefSeq" id="WP_233051663.1">
    <property type="nucleotide sequence ID" value="NZ_JAIMJA010000003.1"/>
</dbReference>
<sequence>MQGYDVIGDVHGRAKQLVALLQQLGYEIQGEAYCHSSRQAIFIGDIIDYGPEQRATLAIVKNMVKAGSAQVILGNHEFNAVAFATPDPEDSKRFLRPHTSKNRVQHKAFLAEYANDPIAYKEAISWLKTLPLFLEIDGAAFIHAAWSNDLVTQIKPELNTDNSLPDSLYVNAAKRGSWQYQVVEQLLKGPEITLPQGHYFNDKHGHQRNDIRARWWLQAPLSYRDLAIVPEGEETKIPTLPIAQSLNNFAVSRLVFIGHYWLRGTPKPQSQLVVCTDYSGDAKLTAYRWSFESEADPMNFVQVSEC</sequence>
<dbReference type="Pfam" id="PF00149">
    <property type="entry name" value="Metallophos"/>
    <property type="match status" value="1"/>
</dbReference>
<evidence type="ECO:0000313" key="2">
    <source>
        <dbReference type="EMBL" id="MCE2594086.1"/>
    </source>
</evidence>